<feature type="compositionally biased region" description="Low complexity" evidence="1">
    <location>
        <begin position="37"/>
        <end position="80"/>
    </location>
</feature>
<proteinExistence type="predicted"/>
<dbReference type="HOGENOM" id="CLU_2379663_0_0_11"/>
<organism evidence="2 3">
    <name type="scientific">Acidimicrobium ferrooxidans (strain DSM 10331 / JCM 15462 / NBRC 103882 / ICP)</name>
    <dbReference type="NCBI Taxonomy" id="525909"/>
    <lineage>
        <taxon>Bacteria</taxon>
        <taxon>Bacillati</taxon>
        <taxon>Actinomycetota</taxon>
        <taxon>Acidimicrobiia</taxon>
        <taxon>Acidimicrobiales</taxon>
        <taxon>Acidimicrobiaceae</taxon>
        <taxon>Acidimicrobium</taxon>
    </lineage>
</organism>
<sequence>MTDLMAQAKRIHRTVVAALVLAAGALGFEAIRSFPGHTTKATTHSHTSSTSNSTAPFVSSGSSGSSSPSTSSGSSAPTVSQAPSAATPTPTGGS</sequence>
<accession>C7LYY1</accession>
<evidence type="ECO:0000313" key="2">
    <source>
        <dbReference type="EMBL" id="ACU53939.1"/>
    </source>
</evidence>
<dbReference type="EMBL" id="CP001631">
    <property type="protein sequence ID" value="ACU53939.1"/>
    <property type="molecule type" value="Genomic_DNA"/>
</dbReference>
<dbReference type="STRING" id="525909.Afer_1001"/>
<evidence type="ECO:0000313" key="3">
    <source>
        <dbReference type="Proteomes" id="UP000000771"/>
    </source>
</evidence>
<name>C7LYY1_ACIFD</name>
<gene>
    <name evidence="2" type="ordered locus">Afer_1001</name>
</gene>
<feature type="compositionally biased region" description="Polar residues" evidence="1">
    <location>
        <begin position="81"/>
        <end position="94"/>
    </location>
</feature>
<dbReference type="KEGG" id="afo:Afer_1001"/>
<evidence type="ECO:0000256" key="1">
    <source>
        <dbReference type="SAM" id="MobiDB-lite"/>
    </source>
</evidence>
<keyword evidence="3" id="KW-1185">Reference proteome</keyword>
<dbReference type="Proteomes" id="UP000000771">
    <property type="component" value="Chromosome"/>
</dbReference>
<dbReference type="AlphaFoldDB" id="C7LYY1"/>
<reference evidence="2 3" key="1">
    <citation type="journal article" date="2009" name="Stand. Genomic Sci.">
        <title>Complete genome sequence of Acidimicrobium ferrooxidans type strain (ICP).</title>
        <authorList>
            <person name="Clum A."/>
            <person name="Nolan M."/>
            <person name="Lang E."/>
            <person name="Glavina Del Rio T."/>
            <person name="Tice H."/>
            <person name="Copeland A."/>
            <person name="Cheng J.F."/>
            <person name="Lucas S."/>
            <person name="Chen F."/>
            <person name="Bruce D."/>
            <person name="Goodwin L."/>
            <person name="Pitluck S."/>
            <person name="Ivanova N."/>
            <person name="Mavrommatis K."/>
            <person name="Mikhailova N."/>
            <person name="Pati A."/>
            <person name="Chen A."/>
            <person name="Palaniappan K."/>
            <person name="Goker M."/>
            <person name="Spring S."/>
            <person name="Land M."/>
            <person name="Hauser L."/>
            <person name="Chang Y.J."/>
            <person name="Jeffries C.C."/>
            <person name="Chain P."/>
            <person name="Bristow J."/>
            <person name="Eisen J.A."/>
            <person name="Markowitz V."/>
            <person name="Hugenholtz P."/>
            <person name="Kyrpides N.C."/>
            <person name="Klenk H.P."/>
            <person name="Lapidus A."/>
        </authorList>
    </citation>
    <scope>NUCLEOTIDE SEQUENCE [LARGE SCALE GENOMIC DNA]</scope>
    <source>
        <strain evidence="3">DSM 10331 / JCM 15462 / NBRC 103882 / ICP</strain>
    </source>
</reference>
<feature type="region of interest" description="Disordered" evidence="1">
    <location>
        <begin position="37"/>
        <end position="94"/>
    </location>
</feature>
<dbReference type="RefSeq" id="WP_015798425.1">
    <property type="nucleotide sequence ID" value="NC_013124.1"/>
</dbReference>
<protein>
    <submittedName>
        <fullName evidence="2">Uncharacterized protein</fullName>
    </submittedName>
</protein>